<organism evidence="1 2">
    <name type="scientific">Dioscorea zingiberensis</name>
    <dbReference type="NCBI Taxonomy" id="325984"/>
    <lineage>
        <taxon>Eukaryota</taxon>
        <taxon>Viridiplantae</taxon>
        <taxon>Streptophyta</taxon>
        <taxon>Embryophyta</taxon>
        <taxon>Tracheophyta</taxon>
        <taxon>Spermatophyta</taxon>
        <taxon>Magnoliopsida</taxon>
        <taxon>Liliopsida</taxon>
        <taxon>Dioscoreales</taxon>
        <taxon>Dioscoreaceae</taxon>
        <taxon>Dioscorea</taxon>
    </lineage>
</organism>
<reference evidence="1" key="1">
    <citation type="submission" date="2021-03" db="EMBL/GenBank/DDBJ databases">
        <authorList>
            <person name="Li Z."/>
            <person name="Yang C."/>
        </authorList>
    </citation>
    <scope>NUCLEOTIDE SEQUENCE</scope>
    <source>
        <strain evidence="1">Dzin_1.0</strain>
        <tissue evidence="1">Leaf</tissue>
    </source>
</reference>
<dbReference type="Proteomes" id="UP001085076">
    <property type="component" value="Miscellaneous, Linkage group lg04"/>
</dbReference>
<evidence type="ECO:0000313" key="1">
    <source>
        <dbReference type="EMBL" id="KAJ0973876.1"/>
    </source>
</evidence>
<accession>A0A9D5HEL9</accession>
<dbReference type="AlphaFoldDB" id="A0A9D5HEL9"/>
<name>A0A9D5HEL9_9LILI</name>
<gene>
    <name evidence="1" type="ORF">J5N97_015841</name>
</gene>
<dbReference type="EMBL" id="JAGGNH010000004">
    <property type="protein sequence ID" value="KAJ0973876.1"/>
    <property type="molecule type" value="Genomic_DNA"/>
</dbReference>
<protein>
    <submittedName>
        <fullName evidence="1">Uncharacterized protein</fullName>
    </submittedName>
</protein>
<keyword evidence="2" id="KW-1185">Reference proteome</keyword>
<dbReference type="OrthoDB" id="1741310at2759"/>
<reference evidence="1" key="2">
    <citation type="journal article" date="2022" name="Hortic Res">
        <title>The genome of Dioscorea zingiberensis sheds light on the biosynthesis, origin and evolution of the medicinally important diosgenin saponins.</title>
        <authorList>
            <person name="Li Y."/>
            <person name="Tan C."/>
            <person name="Li Z."/>
            <person name="Guo J."/>
            <person name="Li S."/>
            <person name="Chen X."/>
            <person name="Wang C."/>
            <person name="Dai X."/>
            <person name="Yang H."/>
            <person name="Song W."/>
            <person name="Hou L."/>
            <person name="Xu J."/>
            <person name="Tong Z."/>
            <person name="Xu A."/>
            <person name="Yuan X."/>
            <person name="Wang W."/>
            <person name="Yang Q."/>
            <person name="Chen L."/>
            <person name="Sun Z."/>
            <person name="Wang K."/>
            <person name="Pan B."/>
            <person name="Chen J."/>
            <person name="Bao Y."/>
            <person name="Liu F."/>
            <person name="Qi X."/>
            <person name="Gang D.R."/>
            <person name="Wen J."/>
            <person name="Li J."/>
        </authorList>
    </citation>
    <scope>NUCLEOTIDE SEQUENCE</scope>
    <source>
        <strain evidence="1">Dzin_1.0</strain>
    </source>
</reference>
<proteinExistence type="predicted"/>
<evidence type="ECO:0000313" key="2">
    <source>
        <dbReference type="Proteomes" id="UP001085076"/>
    </source>
</evidence>
<sequence>MRTCRRRSRYLRTYFRTPFSMKAGSIGSAMLFGEMEEVISAAGAVKHEDAVDLVKKLFTKLFY</sequence>
<comment type="caution">
    <text evidence="1">The sequence shown here is derived from an EMBL/GenBank/DDBJ whole genome shotgun (WGS) entry which is preliminary data.</text>
</comment>